<dbReference type="Proteomes" id="UP000306798">
    <property type="component" value="Unassembled WGS sequence"/>
</dbReference>
<dbReference type="RefSeq" id="WP_136511518.1">
    <property type="nucleotide sequence ID" value="NZ_SSTF01000020.1"/>
</dbReference>
<evidence type="ECO:0000313" key="2">
    <source>
        <dbReference type="Proteomes" id="UP000306798"/>
    </source>
</evidence>
<dbReference type="EMBL" id="SSTF01000020">
    <property type="protein sequence ID" value="THG24852.1"/>
    <property type="molecule type" value="Genomic_DNA"/>
</dbReference>
<gene>
    <name evidence="1" type="ORF">E5991_07210</name>
</gene>
<name>A0A4S4F689_9BIFI</name>
<organism evidence="1 2">
    <name type="scientific">Bifidobacterium pseudolongum</name>
    <dbReference type="NCBI Taxonomy" id="1694"/>
    <lineage>
        <taxon>Bacteria</taxon>
        <taxon>Bacillati</taxon>
        <taxon>Actinomycetota</taxon>
        <taxon>Actinomycetes</taxon>
        <taxon>Bifidobacteriales</taxon>
        <taxon>Bifidobacteriaceae</taxon>
        <taxon>Bifidobacterium</taxon>
    </lineage>
</organism>
<accession>A0A4S4F689</accession>
<evidence type="ECO:0000313" key="1">
    <source>
        <dbReference type="EMBL" id="THG24852.1"/>
    </source>
</evidence>
<reference evidence="1 2" key="1">
    <citation type="submission" date="2019-04" db="EMBL/GenBank/DDBJ databases">
        <title>Microbes associate with the intestines of laboratory mice.</title>
        <authorList>
            <person name="Navarre W."/>
            <person name="Wong E."/>
            <person name="Huang K.C."/>
            <person name="Tropini C."/>
            <person name="Ng K."/>
            <person name="Yu B."/>
        </authorList>
    </citation>
    <scope>NUCLEOTIDE SEQUENCE [LARGE SCALE GENOMIC DNA]</scope>
    <source>
        <strain evidence="1 2">NM87_A27A</strain>
    </source>
</reference>
<proteinExistence type="predicted"/>
<sequence>MGLDGWSVVFDRHANRHGFSNEQIVDAYLDADRIESYTMEDGTMIKFTGPCPTDALVDSLEAIIKIRPSTRTIVVYHAQSLTDVFWDE</sequence>
<comment type="caution">
    <text evidence="1">The sequence shown here is derived from an EMBL/GenBank/DDBJ whole genome shotgun (WGS) entry which is preliminary data.</text>
</comment>
<dbReference type="AlphaFoldDB" id="A0A4S4F689"/>
<protein>
    <submittedName>
        <fullName evidence="1">Uncharacterized protein</fullName>
    </submittedName>
</protein>